<proteinExistence type="predicted"/>
<feature type="signal peptide" evidence="1">
    <location>
        <begin position="1"/>
        <end position="20"/>
    </location>
</feature>
<evidence type="ECO:0000313" key="3">
    <source>
        <dbReference type="Proteomes" id="UP001196873"/>
    </source>
</evidence>
<feature type="chain" id="PRO_5043901942" evidence="1">
    <location>
        <begin position="21"/>
        <end position="495"/>
    </location>
</feature>
<dbReference type="AlphaFoldDB" id="A0AAW4NPF9"/>
<dbReference type="RefSeq" id="WP_219428333.1">
    <property type="nucleotide sequence ID" value="NZ_JAHXRD010000021.1"/>
</dbReference>
<dbReference type="PROSITE" id="PS51257">
    <property type="entry name" value="PROKAR_LIPOPROTEIN"/>
    <property type="match status" value="1"/>
</dbReference>
<organism evidence="2 3">
    <name type="scientific">Segatella salivae</name>
    <dbReference type="NCBI Taxonomy" id="228604"/>
    <lineage>
        <taxon>Bacteria</taxon>
        <taxon>Pseudomonadati</taxon>
        <taxon>Bacteroidota</taxon>
        <taxon>Bacteroidia</taxon>
        <taxon>Bacteroidales</taxon>
        <taxon>Prevotellaceae</taxon>
        <taxon>Segatella</taxon>
    </lineage>
</organism>
<reference evidence="2" key="1">
    <citation type="submission" date="2021-07" db="EMBL/GenBank/DDBJ databases">
        <title>Genomic diversity and antimicrobial resistance of Prevotella spp. isolated from chronic lung disease airways.</title>
        <authorList>
            <person name="Webb K.A."/>
            <person name="Olagoke O.S."/>
            <person name="Baird T."/>
            <person name="Neill J."/>
            <person name="Pham A."/>
            <person name="Wells T.J."/>
            <person name="Ramsay K.A."/>
            <person name="Bell S.C."/>
            <person name="Sarovich D.S."/>
            <person name="Price E.P."/>
        </authorList>
    </citation>
    <scope>NUCLEOTIDE SEQUENCE</scope>
    <source>
        <strain evidence="2">SCHI0047.S.3</strain>
    </source>
</reference>
<protein>
    <submittedName>
        <fullName evidence="2">SusD/RagB family nutrient-binding outer membrane lipoprotein</fullName>
    </submittedName>
</protein>
<gene>
    <name evidence="2" type="ORF">KZY68_12625</name>
</gene>
<sequence length="495" mass="54944">MKMKYIFSAALATMMLASCSEDMMDRINKDEAHPGININAKLQLTEAEVSTIYSTLCGNYAWYVSSYTEQLFGTGNNQLRMVEHRNTSEVAGSSVFDNQWNSTYLNLHNLQLMRNKCQEGGVNAKQYNLLGVTQMLEAVNWATLTDLHGDVPFKECFVKANPQIDKQKVVYDRVFELLDSAQINFARGTDDFSSNDIIYGGKAANWSALAHALKARYLLRTYGVNKTNAQLQKVVSEGQAALDGGFTGCEMSVFNGQTADNSWYAYAQSREYTGCSSTVEKLLTERNDPREPIYNYDKWGKNVVANPGDDALASESEYVNWPAYLENGAASLHLMSLSELYFVMAEAKARLGENAEDNFKAGVEASVKDFFAAGGSVIEQTISATQISDYLTAIQARYTANPLKEILIQKYIAQTRDEQLETYADIRRCRFIDGSYPVAMTNPNNTAGGANRWPLCLPYGDSDVKSNPNVAKAFGTGNDAGMYIYTNNVWWAGGQ</sequence>
<comment type="caution">
    <text evidence="2">The sequence shown here is derived from an EMBL/GenBank/DDBJ whole genome shotgun (WGS) entry which is preliminary data.</text>
</comment>
<dbReference type="Pfam" id="PF12771">
    <property type="entry name" value="SusD-like_2"/>
    <property type="match status" value="1"/>
</dbReference>
<keyword evidence="2" id="KW-0449">Lipoprotein</keyword>
<name>A0AAW4NPF9_9BACT</name>
<keyword evidence="1" id="KW-0732">Signal</keyword>
<dbReference type="Proteomes" id="UP001196873">
    <property type="component" value="Unassembled WGS sequence"/>
</dbReference>
<accession>A0AAW4NPF9</accession>
<dbReference type="InterPro" id="IPR041662">
    <property type="entry name" value="SusD-like_2"/>
</dbReference>
<dbReference type="EMBL" id="JAHXRF010000022">
    <property type="protein sequence ID" value="MBW4866826.1"/>
    <property type="molecule type" value="Genomic_DNA"/>
</dbReference>
<evidence type="ECO:0000256" key="1">
    <source>
        <dbReference type="SAM" id="SignalP"/>
    </source>
</evidence>
<evidence type="ECO:0000313" key="2">
    <source>
        <dbReference type="EMBL" id="MBW4866826.1"/>
    </source>
</evidence>